<evidence type="ECO:0000256" key="1">
    <source>
        <dbReference type="SAM" id="Phobius"/>
    </source>
</evidence>
<keyword evidence="1" id="KW-0472">Membrane</keyword>
<feature type="transmembrane region" description="Helical" evidence="1">
    <location>
        <begin position="54"/>
        <end position="77"/>
    </location>
</feature>
<keyword evidence="1" id="KW-0812">Transmembrane</keyword>
<dbReference type="AlphaFoldDB" id="A0A0K1W1W2"/>
<feature type="transmembrane region" description="Helical" evidence="1">
    <location>
        <begin position="15"/>
        <end position="42"/>
    </location>
</feature>
<keyword evidence="3" id="KW-1185">Reference proteome</keyword>
<organism evidence="2 3">
    <name type="scientific">Spiroplasma litorale</name>
    <dbReference type="NCBI Taxonomy" id="216942"/>
    <lineage>
        <taxon>Bacteria</taxon>
        <taxon>Bacillati</taxon>
        <taxon>Mycoplasmatota</taxon>
        <taxon>Mollicutes</taxon>
        <taxon>Entomoplasmatales</taxon>
        <taxon>Spiroplasmataceae</taxon>
        <taxon>Spiroplasma</taxon>
    </lineage>
</organism>
<dbReference type="EMBL" id="CP012357">
    <property type="protein sequence ID" value="AKX34168.1"/>
    <property type="molecule type" value="Genomic_DNA"/>
</dbReference>
<dbReference type="RefSeq" id="WP_075058261.1">
    <property type="nucleotide sequence ID" value="NZ_CP012357.1"/>
</dbReference>
<gene>
    <name evidence="2" type="ORF">SLITO_v1c05200</name>
</gene>
<dbReference type="PATRIC" id="fig|216942.3.peg.523"/>
<name>A0A0K1W1W2_9MOLU</name>
<proteinExistence type="predicted"/>
<dbReference type="Proteomes" id="UP000067476">
    <property type="component" value="Chromosome"/>
</dbReference>
<dbReference type="OrthoDB" id="390351at2"/>
<sequence length="106" mass="11608">MTESSKNVYSPTANAAYVLMVIATVLTSWMIITMAWTIPITLATKRLVNSYKPAPLLGVCCILFTFFLGAIAGILIICNNENSYQEIKYITPNVNGKTTQKVEANA</sequence>
<reference evidence="2 3" key="1">
    <citation type="journal article" date="2015" name="Genome Announc.">
        <title>Complete Genome Sequence of Spiroplasma litorale TN-1T (DSM 21781), a Bacterium Isolated from a Green-Eyed Horsefly (Tabanus nigrovittatus).</title>
        <authorList>
            <person name="Lo W.S."/>
            <person name="Lai Y.C."/>
            <person name="Lien Y.W."/>
            <person name="Wang T.H."/>
            <person name="Kuo C.H."/>
        </authorList>
    </citation>
    <scope>NUCLEOTIDE SEQUENCE [LARGE SCALE GENOMIC DNA]</scope>
    <source>
        <strain evidence="2 3">TN-1</strain>
    </source>
</reference>
<protein>
    <submittedName>
        <fullName evidence="2">Uncharacterized protein</fullName>
    </submittedName>
</protein>
<keyword evidence="1" id="KW-1133">Transmembrane helix</keyword>
<evidence type="ECO:0000313" key="2">
    <source>
        <dbReference type="EMBL" id="AKX34168.1"/>
    </source>
</evidence>
<accession>A0A0K1W1W2</accession>
<dbReference type="KEGG" id="sll:SLITO_v1c05200"/>
<evidence type="ECO:0000313" key="3">
    <source>
        <dbReference type="Proteomes" id="UP000067476"/>
    </source>
</evidence>
<dbReference type="STRING" id="216942.SLITO_v1c05200"/>